<dbReference type="PANTHER" id="PTHR42789:SF1">
    <property type="entry name" value="D-ISOMER SPECIFIC 2-HYDROXYACID DEHYDROGENASE FAMILY PROTEIN (AFU_ORTHOLOGUE AFUA_6G10090)"/>
    <property type="match status" value="1"/>
</dbReference>
<reference evidence="5" key="1">
    <citation type="journal article" date="2013" name="Environ. Microbiol.">
        <title>Microbiota from the distal guts of lean and obese adolescents exhibit partial functional redundancy besides clear differences in community structure.</title>
        <authorList>
            <person name="Ferrer M."/>
            <person name="Ruiz A."/>
            <person name="Lanza F."/>
            <person name="Haange S.B."/>
            <person name="Oberbach A."/>
            <person name="Till H."/>
            <person name="Bargiela R."/>
            <person name="Campoy C."/>
            <person name="Segura M.T."/>
            <person name="Richter M."/>
            <person name="von Bergen M."/>
            <person name="Seifert J."/>
            <person name="Suarez A."/>
        </authorList>
    </citation>
    <scope>NUCLEOTIDE SEQUENCE</scope>
</reference>
<protein>
    <submittedName>
        <fullName evidence="5">Oxidoreductase</fullName>
    </submittedName>
</protein>
<accession>K1TQ94</accession>
<evidence type="ECO:0000259" key="4">
    <source>
        <dbReference type="Pfam" id="PF02826"/>
    </source>
</evidence>
<evidence type="ECO:0000256" key="2">
    <source>
        <dbReference type="ARBA" id="ARBA00023002"/>
    </source>
</evidence>
<feature type="non-terminal residue" evidence="5">
    <location>
        <position position="1"/>
    </location>
</feature>
<dbReference type="AlphaFoldDB" id="K1TQ94"/>
<dbReference type="InterPro" id="IPR006140">
    <property type="entry name" value="D-isomer_DH_NAD-bd"/>
</dbReference>
<dbReference type="SUPFAM" id="SSF51735">
    <property type="entry name" value="NAD(P)-binding Rossmann-fold domains"/>
    <property type="match status" value="1"/>
</dbReference>
<feature type="domain" description="D-isomer specific 2-hydroxyacid dehydrogenase NAD-binding" evidence="4">
    <location>
        <begin position="1"/>
        <end position="86"/>
    </location>
</feature>
<dbReference type="GO" id="GO:0016491">
    <property type="term" value="F:oxidoreductase activity"/>
    <property type="evidence" value="ECO:0007669"/>
    <property type="project" value="UniProtKB-KW"/>
</dbReference>
<keyword evidence="2" id="KW-0560">Oxidoreductase</keyword>
<comment type="caution">
    <text evidence="5">The sequence shown here is derived from an EMBL/GenBank/DDBJ whole genome shotgun (WGS) entry which is preliminary data.</text>
</comment>
<evidence type="ECO:0000313" key="5">
    <source>
        <dbReference type="EMBL" id="EKC75277.1"/>
    </source>
</evidence>
<proteinExistence type="inferred from homology"/>
<evidence type="ECO:0000256" key="1">
    <source>
        <dbReference type="ARBA" id="ARBA00005854"/>
    </source>
</evidence>
<dbReference type="InterPro" id="IPR036291">
    <property type="entry name" value="NAD(P)-bd_dom_sf"/>
</dbReference>
<dbReference type="Gene3D" id="3.40.50.720">
    <property type="entry name" value="NAD(P)-binding Rossmann-like Domain"/>
    <property type="match status" value="2"/>
</dbReference>
<evidence type="ECO:0000256" key="3">
    <source>
        <dbReference type="ARBA" id="ARBA00023027"/>
    </source>
</evidence>
<name>K1TQ94_9ZZZZ</name>
<dbReference type="GO" id="GO:0051287">
    <property type="term" value="F:NAD binding"/>
    <property type="evidence" value="ECO:0007669"/>
    <property type="project" value="InterPro"/>
</dbReference>
<dbReference type="InterPro" id="IPR050857">
    <property type="entry name" value="D-2-hydroxyacid_DH"/>
</dbReference>
<gene>
    <name evidence="5" type="ORF">LEA_05300</name>
</gene>
<dbReference type="EMBL" id="AJWY01003465">
    <property type="protein sequence ID" value="EKC75277.1"/>
    <property type="molecule type" value="Genomic_DNA"/>
</dbReference>
<comment type="similarity">
    <text evidence="1">Belongs to the D-isomer specific 2-hydroxyacid dehydrogenase family.</text>
</comment>
<sequence>DYVSNHLPVTPDTRGMLDKELLSNMKETAYFINSARTATTNEEDVLDLLREKKIAGAAFDVYGKEPLSSDSPYLELENTELLPHIGGSTYNAIAKHSKMCFEAVRAFTENTKIDNRVV</sequence>
<keyword evidence="3" id="KW-0520">NAD</keyword>
<organism evidence="5">
    <name type="scientific">human gut metagenome</name>
    <dbReference type="NCBI Taxonomy" id="408170"/>
    <lineage>
        <taxon>unclassified sequences</taxon>
        <taxon>metagenomes</taxon>
        <taxon>organismal metagenomes</taxon>
    </lineage>
</organism>
<dbReference type="Pfam" id="PF02826">
    <property type="entry name" value="2-Hacid_dh_C"/>
    <property type="match status" value="1"/>
</dbReference>
<dbReference type="PANTHER" id="PTHR42789">
    <property type="entry name" value="D-ISOMER SPECIFIC 2-HYDROXYACID DEHYDROGENASE FAMILY PROTEIN (AFU_ORTHOLOGUE AFUA_6G10090)"/>
    <property type="match status" value="1"/>
</dbReference>